<feature type="domain" description="GST N-terminal" evidence="1">
    <location>
        <begin position="1"/>
        <end position="82"/>
    </location>
</feature>
<proteinExistence type="predicted"/>
<dbReference type="Proteomes" id="UP000552757">
    <property type="component" value="Unassembled WGS sequence"/>
</dbReference>
<dbReference type="SUPFAM" id="SSF47616">
    <property type="entry name" value="GST C-terminal domain-like"/>
    <property type="match status" value="1"/>
</dbReference>
<feature type="domain" description="GST C-terminal" evidence="2">
    <location>
        <begin position="88"/>
        <end position="216"/>
    </location>
</feature>
<evidence type="ECO:0000259" key="1">
    <source>
        <dbReference type="PROSITE" id="PS50404"/>
    </source>
</evidence>
<evidence type="ECO:0000259" key="2">
    <source>
        <dbReference type="PROSITE" id="PS50405"/>
    </source>
</evidence>
<evidence type="ECO:0000313" key="3">
    <source>
        <dbReference type="EMBL" id="MBB3982718.1"/>
    </source>
</evidence>
<dbReference type="InterPro" id="IPR036249">
    <property type="entry name" value="Thioredoxin-like_sf"/>
</dbReference>
<dbReference type="InterPro" id="IPR004046">
    <property type="entry name" value="GST_C"/>
</dbReference>
<evidence type="ECO:0000313" key="4">
    <source>
        <dbReference type="Proteomes" id="UP000552757"/>
    </source>
</evidence>
<dbReference type="RefSeq" id="WP_183955781.1">
    <property type="nucleotide sequence ID" value="NZ_JACIEB010000005.1"/>
</dbReference>
<dbReference type="Pfam" id="PF13409">
    <property type="entry name" value="GST_N_2"/>
    <property type="match status" value="1"/>
</dbReference>
<accession>A0A7W6DGQ1</accession>
<comment type="caution">
    <text evidence="3">The sequence shown here is derived from an EMBL/GenBank/DDBJ whole genome shotgun (WGS) entry which is preliminary data.</text>
</comment>
<dbReference type="PROSITE" id="PS50405">
    <property type="entry name" value="GST_CTER"/>
    <property type="match status" value="1"/>
</dbReference>
<gene>
    <name evidence="3" type="ORF">GGR44_002384</name>
</gene>
<dbReference type="CDD" id="cd03046">
    <property type="entry name" value="GST_N_GTT1_like"/>
    <property type="match status" value="1"/>
</dbReference>
<dbReference type="Gene3D" id="3.40.30.10">
    <property type="entry name" value="Glutaredoxin"/>
    <property type="match status" value="1"/>
</dbReference>
<dbReference type="PANTHER" id="PTHR44051:SF9">
    <property type="entry name" value="GLUTATHIONE S-TRANSFERASE 1"/>
    <property type="match status" value="1"/>
</dbReference>
<sequence>MGITIYQLERSRSERAVWLMEELGAPYAIEFFRRLPVTMQAEPAYKALHPLGSSPVLGIDGRNIAESGAVIEYLATTQGNGALAVSADAPNYADYLYWFHFAESTMMPALVSEIMAGFGGVEEDHPTRLYARQRIAQLLQFVNARLEEVPFFAGDSFTAADVMMTFPFTMTRQYVPVDVEGHPAIAAYVERIEARPAYQRCRAIVDYPAAAADTPA</sequence>
<dbReference type="EMBL" id="JACIEB010000005">
    <property type="protein sequence ID" value="MBB3982718.1"/>
    <property type="molecule type" value="Genomic_DNA"/>
</dbReference>
<dbReference type="SFLD" id="SFLDG01150">
    <property type="entry name" value="Main.1:_Beta-like"/>
    <property type="match status" value="1"/>
</dbReference>
<dbReference type="PANTHER" id="PTHR44051">
    <property type="entry name" value="GLUTATHIONE S-TRANSFERASE-RELATED"/>
    <property type="match status" value="1"/>
</dbReference>
<dbReference type="GO" id="GO:0004364">
    <property type="term" value="F:glutathione transferase activity"/>
    <property type="evidence" value="ECO:0007669"/>
    <property type="project" value="UniProtKB-EC"/>
</dbReference>
<name>A0A7W6DGQ1_9SPHN</name>
<dbReference type="InterPro" id="IPR010987">
    <property type="entry name" value="Glutathione-S-Trfase_C-like"/>
</dbReference>
<dbReference type="InterPro" id="IPR040079">
    <property type="entry name" value="Glutathione_S-Trfase"/>
</dbReference>
<dbReference type="SFLD" id="SFLDS00019">
    <property type="entry name" value="Glutathione_Transferase_(cytos"/>
    <property type="match status" value="1"/>
</dbReference>
<dbReference type="SUPFAM" id="SSF52833">
    <property type="entry name" value="Thioredoxin-like"/>
    <property type="match status" value="1"/>
</dbReference>
<dbReference type="AlphaFoldDB" id="A0A7W6DGQ1"/>
<dbReference type="InterPro" id="IPR036282">
    <property type="entry name" value="Glutathione-S-Trfase_C_sf"/>
</dbReference>
<dbReference type="Pfam" id="PF00043">
    <property type="entry name" value="GST_C"/>
    <property type="match status" value="1"/>
</dbReference>
<keyword evidence="3" id="KW-0808">Transferase</keyword>
<dbReference type="PROSITE" id="PS50404">
    <property type="entry name" value="GST_NTER"/>
    <property type="match status" value="1"/>
</dbReference>
<dbReference type="SFLD" id="SFLDG00358">
    <property type="entry name" value="Main_(cytGST)"/>
    <property type="match status" value="1"/>
</dbReference>
<keyword evidence="4" id="KW-1185">Reference proteome</keyword>
<dbReference type="InterPro" id="IPR004045">
    <property type="entry name" value="Glutathione_S-Trfase_N"/>
</dbReference>
<dbReference type="EC" id="2.5.1.18" evidence="3"/>
<organism evidence="3 4">
    <name type="scientific">Sphingobium fontiphilum</name>
    <dbReference type="NCBI Taxonomy" id="944425"/>
    <lineage>
        <taxon>Bacteria</taxon>
        <taxon>Pseudomonadati</taxon>
        <taxon>Pseudomonadota</taxon>
        <taxon>Alphaproteobacteria</taxon>
        <taxon>Sphingomonadales</taxon>
        <taxon>Sphingomonadaceae</taxon>
        <taxon>Sphingobium</taxon>
    </lineage>
</organism>
<protein>
    <submittedName>
        <fullName evidence="3">Glutathione S-transferase</fullName>
        <ecNumber evidence="3">2.5.1.18</ecNumber>
    </submittedName>
</protein>
<dbReference type="Gene3D" id="1.20.1050.10">
    <property type="match status" value="1"/>
</dbReference>
<reference evidence="3 4" key="1">
    <citation type="submission" date="2020-08" db="EMBL/GenBank/DDBJ databases">
        <title>Genomic Encyclopedia of Type Strains, Phase IV (KMG-IV): sequencing the most valuable type-strain genomes for metagenomic binning, comparative biology and taxonomic classification.</title>
        <authorList>
            <person name="Goeker M."/>
        </authorList>
    </citation>
    <scope>NUCLEOTIDE SEQUENCE [LARGE SCALE GENOMIC DNA]</scope>
    <source>
        <strain evidence="3 4">DSM 29348</strain>
    </source>
</reference>